<dbReference type="Proteomes" id="UP000179001">
    <property type="component" value="Unassembled WGS sequence"/>
</dbReference>
<dbReference type="STRING" id="1798002.A2478_01740"/>
<comment type="caution">
    <text evidence="1">The sequence shown here is derived from an EMBL/GenBank/DDBJ whole genome shotgun (WGS) entry which is preliminary data.</text>
</comment>
<protein>
    <submittedName>
        <fullName evidence="1">Uncharacterized protein</fullName>
    </submittedName>
</protein>
<dbReference type="EMBL" id="MFGJ01000001">
    <property type="protein sequence ID" value="OGF33402.1"/>
    <property type="molecule type" value="Genomic_DNA"/>
</dbReference>
<gene>
    <name evidence="1" type="ORF">A2478_01740</name>
</gene>
<evidence type="ECO:0000313" key="1">
    <source>
        <dbReference type="EMBL" id="OGF33402.1"/>
    </source>
</evidence>
<name>A0A1F5T3A8_9BACT</name>
<reference evidence="1 2" key="1">
    <citation type="journal article" date="2016" name="Nat. Commun.">
        <title>Thousands of microbial genomes shed light on interconnected biogeochemical processes in an aquifer system.</title>
        <authorList>
            <person name="Anantharaman K."/>
            <person name="Brown C.T."/>
            <person name="Hug L.A."/>
            <person name="Sharon I."/>
            <person name="Castelle C.J."/>
            <person name="Probst A.J."/>
            <person name="Thomas B.C."/>
            <person name="Singh A."/>
            <person name="Wilkins M.J."/>
            <person name="Karaoz U."/>
            <person name="Brodie E.L."/>
            <person name="Williams K.H."/>
            <person name="Hubbard S.S."/>
            <person name="Banfield J.F."/>
        </authorList>
    </citation>
    <scope>NUCLEOTIDE SEQUENCE [LARGE SCALE GENOMIC DNA]</scope>
</reference>
<accession>A0A1F5T3A8</accession>
<evidence type="ECO:0000313" key="2">
    <source>
        <dbReference type="Proteomes" id="UP000179001"/>
    </source>
</evidence>
<sequence>MLQLTNFSEKCQVSPEREENMTLQRKMKILYELVKQRYQNEDVEILVREIYQFLTTNPGKSVEIGVSSQELMRLLKISRIASAKNWLHLARYRKSIGLTVHYEIDKFNHYLRLLGQMDLKLLKTSESEIQALSSFTN</sequence>
<organism evidence="1 2">
    <name type="scientific">Candidatus Falkowbacteria bacterium RIFOXYC2_FULL_36_12</name>
    <dbReference type="NCBI Taxonomy" id="1798002"/>
    <lineage>
        <taxon>Bacteria</taxon>
        <taxon>Candidatus Falkowiibacteriota</taxon>
    </lineage>
</organism>
<dbReference type="AlphaFoldDB" id="A0A1F5T3A8"/>
<proteinExistence type="predicted"/>